<dbReference type="EMBL" id="UGLC01000002">
    <property type="protein sequence ID" value="STT55349.1"/>
    <property type="molecule type" value="Genomic_DNA"/>
</dbReference>
<evidence type="ECO:0000313" key="2">
    <source>
        <dbReference type="Proteomes" id="UP000254799"/>
    </source>
</evidence>
<proteinExistence type="predicted"/>
<dbReference type="Proteomes" id="UP000254799">
    <property type="component" value="Unassembled WGS sequence"/>
</dbReference>
<name>A0A377WLJ8_KLEPN</name>
<accession>A0A377WLJ8</accession>
<gene>
    <name evidence="1" type="ORF">NCTC8849_03958</name>
</gene>
<evidence type="ECO:0000313" key="1">
    <source>
        <dbReference type="EMBL" id="STT55349.1"/>
    </source>
</evidence>
<protein>
    <submittedName>
        <fullName evidence="1">ATPase</fullName>
    </submittedName>
</protein>
<sequence>MKFEPEVFDVVKGLDPQARQYVVVKNQFKRGDTKRFAARVTLDLSGIGRYTKVMSGDAPNLEIFESIYREGMQPHEWLDTYLAKAL</sequence>
<dbReference type="AlphaFoldDB" id="A0A377WLJ8"/>
<organism evidence="1 2">
    <name type="scientific">Klebsiella pneumoniae</name>
    <dbReference type="NCBI Taxonomy" id="573"/>
    <lineage>
        <taxon>Bacteria</taxon>
        <taxon>Pseudomonadati</taxon>
        <taxon>Pseudomonadota</taxon>
        <taxon>Gammaproteobacteria</taxon>
        <taxon>Enterobacterales</taxon>
        <taxon>Enterobacteriaceae</taxon>
        <taxon>Klebsiella/Raoultella group</taxon>
        <taxon>Klebsiella</taxon>
        <taxon>Klebsiella pneumoniae complex</taxon>
    </lineage>
</organism>
<reference evidence="1 2" key="1">
    <citation type="submission" date="2018-06" db="EMBL/GenBank/DDBJ databases">
        <authorList>
            <consortium name="Pathogen Informatics"/>
            <person name="Doyle S."/>
        </authorList>
    </citation>
    <scope>NUCLEOTIDE SEQUENCE [LARGE SCALE GENOMIC DNA]</scope>
    <source>
        <strain evidence="1 2">NCTC8849</strain>
    </source>
</reference>